<dbReference type="Pfam" id="PF15573">
    <property type="entry name" value="Imm47"/>
    <property type="match status" value="1"/>
</dbReference>
<accession>A0AA47EL16</accession>
<organism evidence="1 2">
    <name type="scientific">Clostridium estertheticum</name>
    <dbReference type="NCBI Taxonomy" id="238834"/>
    <lineage>
        <taxon>Bacteria</taxon>
        <taxon>Bacillati</taxon>
        <taxon>Bacillota</taxon>
        <taxon>Clostridia</taxon>
        <taxon>Eubacteriales</taxon>
        <taxon>Clostridiaceae</taxon>
        <taxon>Clostridium</taxon>
    </lineage>
</organism>
<reference evidence="1" key="1">
    <citation type="submission" date="2021-11" db="EMBL/GenBank/DDBJ databases">
        <title>Clostridia strains as spoilage organisms.</title>
        <authorList>
            <person name="Wambui J."/>
            <person name="Stevens M.J.A."/>
            <person name="Stephan R."/>
        </authorList>
    </citation>
    <scope>NUCLEOTIDE SEQUENCE</scope>
    <source>
        <strain evidence="1">CF009</strain>
    </source>
</reference>
<proteinExistence type="predicted"/>
<name>A0AA47EL16_9CLOT</name>
<dbReference type="AlphaFoldDB" id="A0AA47EL16"/>
<sequence length="263" mass="30686">MENKSKLHFEENWYGNAQKGIDTKQLWNKLGMTTNEVDKFLIIIELLKLGDFSAKKDLIIMMNESKDVEIRKFTSMLFCSIANHSDVHSIEKFLATGCEDEICAFTTYSYQLLSFKIVPYLLALLEEWDDTYVEQIIRDALSYILDYERFLPEECTVDEIGELYLKIIQNSEEGRYYYKANLVFPGDLTKKLIEASAISRKNNKSLLLSTIPNLLSIWSGIECPVEYNTVVDDDGMRKVFDYVKQISKMNWEKGCKYFYGYKI</sequence>
<protein>
    <submittedName>
        <fullName evidence="1">Immunity 47 family protein</fullName>
    </submittedName>
</protein>
<dbReference type="RefSeq" id="WP_216127848.1">
    <property type="nucleotide sequence ID" value="NZ_CP086239.1"/>
</dbReference>
<dbReference type="EMBL" id="CP086239">
    <property type="protein sequence ID" value="WAG62162.1"/>
    <property type="molecule type" value="Genomic_DNA"/>
</dbReference>
<gene>
    <name evidence="1" type="ORF">LL038_07980</name>
</gene>
<evidence type="ECO:0000313" key="2">
    <source>
        <dbReference type="Proteomes" id="UP001164733"/>
    </source>
</evidence>
<dbReference type="InterPro" id="IPR029076">
    <property type="entry name" value="Imm47"/>
</dbReference>
<evidence type="ECO:0000313" key="1">
    <source>
        <dbReference type="EMBL" id="WAG62162.1"/>
    </source>
</evidence>
<dbReference type="Proteomes" id="UP001164733">
    <property type="component" value="Chromosome"/>
</dbReference>